<dbReference type="RefSeq" id="WP_126987872.1">
    <property type="nucleotide sequence ID" value="NZ_ML133857.1"/>
</dbReference>
<protein>
    <recommendedName>
        <fullName evidence="2">BioF2-like acetyltransferase domain-containing protein</fullName>
    </recommendedName>
</protein>
<feature type="region of interest" description="Disordered" evidence="1">
    <location>
        <begin position="1"/>
        <end position="32"/>
    </location>
</feature>
<evidence type="ECO:0000256" key="1">
    <source>
        <dbReference type="SAM" id="MobiDB-lite"/>
    </source>
</evidence>
<feature type="domain" description="BioF2-like acetyltransferase" evidence="2">
    <location>
        <begin position="195"/>
        <end position="323"/>
    </location>
</feature>
<dbReference type="Gene3D" id="3.40.630.30">
    <property type="match status" value="1"/>
</dbReference>
<organism evidence="3 4">
    <name type="scientific">Brachybacterium paraconglomeratum</name>
    <dbReference type="NCBI Taxonomy" id="173362"/>
    <lineage>
        <taxon>Bacteria</taxon>
        <taxon>Bacillati</taxon>
        <taxon>Actinomycetota</taxon>
        <taxon>Actinomycetes</taxon>
        <taxon>Micrococcales</taxon>
        <taxon>Dermabacteraceae</taxon>
        <taxon>Brachybacterium</taxon>
    </lineage>
</organism>
<feature type="region of interest" description="Disordered" evidence="1">
    <location>
        <begin position="377"/>
        <end position="409"/>
    </location>
</feature>
<dbReference type="InterPro" id="IPR038740">
    <property type="entry name" value="BioF2-like_GNAT_dom"/>
</dbReference>
<evidence type="ECO:0000313" key="3">
    <source>
        <dbReference type="EMBL" id="RRR17916.1"/>
    </source>
</evidence>
<evidence type="ECO:0000259" key="2">
    <source>
        <dbReference type="Pfam" id="PF13480"/>
    </source>
</evidence>
<keyword evidence="4" id="KW-1185">Reference proteome</keyword>
<accession>A0A3R8RX91</accession>
<dbReference type="Pfam" id="PF13480">
    <property type="entry name" value="Acetyltransf_6"/>
    <property type="match status" value="1"/>
</dbReference>
<name>A0A3R8RX91_9MICO</name>
<dbReference type="Proteomes" id="UP000274327">
    <property type="component" value="Unassembled WGS sequence"/>
</dbReference>
<dbReference type="SUPFAM" id="SSF55729">
    <property type="entry name" value="Acyl-CoA N-acyltransferases (Nat)"/>
    <property type="match status" value="1"/>
</dbReference>
<comment type="caution">
    <text evidence="3">The sequence shown here is derived from an EMBL/GenBank/DDBJ whole genome shotgun (WGS) entry which is preliminary data.</text>
</comment>
<sequence length="409" mass="45234">MSMLSISPAGAHRAHGADAAPREQGTLPAPQDVSFAVLDGADPEERRRWTEAWQRAGQRDLFTHPDFVEAEARDGEQPMCAVMAFPDGTEIYYAFIVRPITHDAAGNVLDEELRDLYTPLVYGGPLSAGASPAQLDEFWAALREWAHEQGIVSEIIRFTPVERHRLPYPGTLREQAPHIVVDLDGFSEEDVIAALRKSVRRGYRKALEGGMTLRVVRDESGIEDFLPIHAETMHRREAQQRFHIGEDFLRTIHRAVPGQVAYVFADEDGVPQSAEMVILRDDSSVAYIAGTLTEALRGNATTLAAVGALLVAREAGSREHVLTGGITNTADDSLLHFKRGFTRDGDRAYFTGEQVFLPEAYERLCAPAQERRAESTFFPFYRSAPPRTDGPAGPGPSEESPGDRTDDRR</sequence>
<dbReference type="AlphaFoldDB" id="A0A3R8RX91"/>
<dbReference type="EMBL" id="QOCI01000009">
    <property type="protein sequence ID" value="RRR17916.1"/>
    <property type="molecule type" value="Genomic_DNA"/>
</dbReference>
<dbReference type="InterPro" id="IPR016181">
    <property type="entry name" value="Acyl_CoA_acyltransferase"/>
</dbReference>
<reference evidence="3 4" key="1">
    <citation type="submission" date="2018-07" db="EMBL/GenBank/DDBJ databases">
        <title>Brachybacteriurn paraconglorneratum KCTC 9916.</title>
        <authorList>
            <person name="Li Y."/>
        </authorList>
    </citation>
    <scope>NUCLEOTIDE SEQUENCE [LARGE SCALE GENOMIC DNA]</scope>
    <source>
        <strain evidence="3 4">KCTC 9916</strain>
    </source>
</reference>
<proteinExistence type="predicted"/>
<dbReference type="GeneID" id="78121651"/>
<evidence type="ECO:0000313" key="4">
    <source>
        <dbReference type="Proteomes" id="UP000274327"/>
    </source>
</evidence>
<gene>
    <name evidence="3" type="ORF">DS079_11540</name>
</gene>